<dbReference type="GO" id="GO:0008289">
    <property type="term" value="F:lipid binding"/>
    <property type="evidence" value="ECO:0007669"/>
    <property type="project" value="UniProtKB-KW"/>
</dbReference>
<evidence type="ECO:0000256" key="3">
    <source>
        <dbReference type="SAM" id="SignalP"/>
    </source>
</evidence>
<dbReference type="SMART" id="SM00499">
    <property type="entry name" value="AAI"/>
    <property type="match status" value="1"/>
</dbReference>
<dbReference type="Gene3D" id="1.10.110.10">
    <property type="entry name" value="Plant lipid-transfer and hydrophobic proteins"/>
    <property type="match status" value="1"/>
</dbReference>
<dbReference type="InterPro" id="IPR036312">
    <property type="entry name" value="Bifun_inhib/LTP/seed_sf"/>
</dbReference>
<dbReference type="AlphaFoldDB" id="A0ABD1BAB6"/>
<keyword evidence="2" id="KW-0446">Lipid-binding</keyword>
<organism evidence="5 6">
    <name type="scientific">Cardamine amara subsp. amara</name>
    <dbReference type="NCBI Taxonomy" id="228776"/>
    <lineage>
        <taxon>Eukaryota</taxon>
        <taxon>Viridiplantae</taxon>
        <taxon>Streptophyta</taxon>
        <taxon>Embryophyta</taxon>
        <taxon>Tracheophyta</taxon>
        <taxon>Spermatophyta</taxon>
        <taxon>Magnoliopsida</taxon>
        <taxon>eudicotyledons</taxon>
        <taxon>Gunneridae</taxon>
        <taxon>Pentapetalae</taxon>
        <taxon>rosids</taxon>
        <taxon>malvids</taxon>
        <taxon>Brassicales</taxon>
        <taxon>Brassicaceae</taxon>
        <taxon>Cardamineae</taxon>
        <taxon>Cardamine</taxon>
    </lineage>
</organism>
<protein>
    <recommendedName>
        <fullName evidence="2">Non-specific lipid-transfer protein</fullName>
    </recommendedName>
</protein>
<dbReference type="SUPFAM" id="SSF47699">
    <property type="entry name" value="Bifunctional inhibitor/lipid-transfer protein/seed storage 2S albumin"/>
    <property type="match status" value="1"/>
</dbReference>
<evidence type="ECO:0000259" key="4">
    <source>
        <dbReference type="SMART" id="SM00499"/>
    </source>
</evidence>
<keyword evidence="6" id="KW-1185">Reference proteome</keyword>
<feature type="signal peptide" evidence="3">
    <location>
        <begin position="1"/>
        <end position="28"/>
    </location>
</feature>
<reference evidence="5 6" key="1">
    <citation type="submission" date="2024-04" db="EMBL/GenBank/DDBJ databases">
        <title>Genome assembly C_amara_ONT_v2.</title>
        <authorList>
            <person name="Yant L."/>
            <person name="Moore C."/>
            <person name="Slenker M."/>
        </authorList>
    </citation>
    <scope>NUCLEOTIDE SEQUENCE [LARGE SCALE GENOMIC DNA]</scope>
    <source>
        <tissue evidence="5">Leaf</tissue>
    </source>
</reference>
<evidence type="ECO:0000313" key="5">
    <source>
        <dbReference type="EMBL" id="KAL1215876.1"/>
    </source>
</evidence>
<keyword evidence="3" id="KW-0732">Signal</keyword>
<proteinExistence type="inferred from homology"/>
<accession>A0ABD1BAB6</accession>
<sequence>MRKITTTSRTMLLLVITLLMAIAYNGEAIQCPQVNMYLAQCLPFLKAGGNPSPMCCNGLKSLKAAAPAKPDRQVACQCLKSVANTIPGINDDFAKQLPAKCGVNLGVPFSKTVDCNRYVYCGDMCIVISKYELLTNIL</sequence>
<feature type="domain" description="Bifunctional inhibitor/plant lipid transfer protein/seed storage helical" evidence="4">
    <location>
        <begin position="31"/>
        <end position="115"/>
    </location>
</feature>
<evidence type="ECO:0000313" key="6">
    <source>
        <dbReference type="Proteomes" id="UP001558713"/>
    </source>
</evidence>
<dbReference type="PANTHER" id="PTHR33076">
    <property type="entry name" value="NON-SPECIFIC LIPID-TRANSFER PROTEIN 2-RELATED"/>
    <property type="match status" value="1"/>
</dbReference>
<dbReference type="PRINTS" id="PR00382">
    <property type="entry name" value="LIPIDTRNSFER"/>
</dbReference>
<comment type="function">
    <text evidence="2">Plant non-specific lipid-transfer proteins transfer phospholipids as well as galactolipids across membranes. May play a role in wax or cutin deposition in the cell walls of expanding epidermal cells and certain secretory tissues.</text>
</comment>
<name>A0ABD1BAB6_CARAN</name>
<dbReference type="Proteomes" id="UP001558713">
    <property type="component" value="Unassembled WGS sequence"/>
</dbReference>
<comment type="caution">
    <text evidence="5">The sequence shown here is derived from an EMBL/GenBank/DDBJ whole genome shotgun (WGS) entry which is preliminary data.</text>
</comment>
<evidence type="ECO:0000256" key="1">
    <source>
        <dbReference type="ARBA" id="ARBA00009748"/>
    </source>
</evidence>
<comment type="similarity">
    <text evidence="1 2">Belongs to the plant LTP family.</text>
</comment>
<dbReference type="Pfam" id="PF00234">
    <property type="entry name" value="Tryp_alpha_amyl"/>
    <property type="match status" value="1"/>
</dbReference>
<evidence type="ECO:0000256" key="2">
    <source>
        <dbReference type="RuleBase" id="RU000628"/>
    </source>
</evidence>
<gene>
    <name evidence="5" type="ORF">V5N11_024404</name>
</gene>
<dbReference type="CDD" id="cd01960">
    <property type="entry name" value="nsLTP1"/>
    <property type="match status" value="1"/>
</dbReference>
<keyword evidence="2" id="KW-0813">Transport</keyword>
<dbReference type="InterPro" id="IPR000528">
    <property type="entry name" value="Plant_nsLTP"/>
</dbReference>
<dbReference type="InterPro" id="IPR016140">
    <property type="entry name" value="Bifunc_inhib/LTP/seed_store"/>
</dbReference>
<dbReference type="EMBL" id="JBANAX010000284">
    <property type="protein sequence ID" value="KAL1215876.1"/>
    <property type="molecule type" value="Genomic_DNA"/>
</dbReference>
<feature type="chain" id="PRO_5044870031" description="Non-specific lipid-transfer protein" evidence="3">
    <location>
        <begin position="29"/>
        <end position="138"/>
    </location>
</feature>